<dbReference type="AlphaFoldDB" id="A0A6P4XX53"/>
<name>A0A6P4XX53_BRABE</name>
<feature type="domain" description="HYR" evidence="13">
    <location>
        <begin position="151"/>
        <end position="234"/>
    </location>
</feature>
<dbReference type="FunFam" id="2.10.25.10:FF:000095">
    <property type="entry name" value="Notch, isoform B"/>
    <property type="match status" value="1"/>
</dbReference>
<reference evidence="16" key="1">
    <citation type="submission" date="2025-08" db="UniProtKB">
        <authorList>
            <consortium name="RefSeq"/>
        </authorList>
    </citation>
    <scope>IDENTIFICATION</scope>
    <source>
        <tissue evidence="16">Gonad</tissue>
    </source>
</reference>
<protein>
    <submittedName>
        <fullName evidence="16">Neurogenic locus notch homolog protein 1-like</fullName>
    </submittedName>
</protein>
<keyword evidence="3 10" id="KW-0245">EGF-like domain</keyword>
<feature type="domain" description="Sushi" evidence="14">
    <location>
        <begin position="57"/>
        <end position="114"/>
    </location>
</feature>
<dbReference type="Gene3D" id="2.10.25.10">
    <property type="entry name" value="Laminin"/>
    <property type="match status" value="2"/>
</dbReference>
<keyword evidence="7" id="KW-1133">Transmembrane helix</keyword>
<dbReference type="SUPFAM" id="SSF57535">
    <property type="entry name" value="Complement control module/SCR domain"/>
    <property type="match status" value="2"/>
</dbReference>
<dbReference type="GO" id="GO:0005509">
    <property type="term" value="F:calcium ion binding"/>
    <property type="evidence" value="ECO:0007669"/>
    <property type="project" value="InterPro"/>
</dbReference>
<evidence type="ECO:0000256" key="7">
    <source>
        <dbReference type="ARBA" id="ARBA00022989"/>
    </source>
</evidence>
<keyword evidence="6" id="KW-0914">Notch signaling pathway</keyword>
<comment type="caution">
    <text evidence="10">Lacks conserved residue(s) required for the propagation of feature annotation.</text>
</comment>
<dbReference type="CDD" id="cd00054">
    <property type="entry name" value="EGF_CA"/>
    <property type="match status" value="2"/>
</dbReference>
<evidence type="ECO:0000256" key="3">
    <source>
        <dbReference type="ARBA" id="ARBA00022536"/>
    </source>
</evidence>
<evidence type="ECO:0000256" key="10">
    <source>
        <dbReference type="PROSITE-ProRule" id="PRU00076"/>
    </source>
</evidence>
<dbReference type="Gene3D" id="2.10.70.10">
    <property type="entry name" value="Complement Module, domain 1"/>
    <property type="match status" value="2"/>
</dbReference>
<dbReference type="OrthoDB" id="8962045at2759"/>
<accession>A0A6P4XX53</accession>
<dbReference type="PANTHER" id="PTHR24049:SF35">
    <property type="entry name" value="EGF-LIKE DOMAIN-CONTAINING PROTEIN"/>
    <property type="match status" value="1"/>
</dbReference>
<keyword evidence="8 10" id="KW-1015">Disulfide bond</keyword>
<evidence type="ECO:0000256" key="6">
    <source>
        <dbReference type="ARBA" id="ARBA00022976"/>
    </source>
</evidence>
<dbReference type="Pfam" id="PF00084">
    <property type="entry name" value="Sushi"/>
    <property type="match status" value="1"/>
</dbReference>
<feature type="disulfide bond" evidence="11">
    <location>
        <begin position="85"/>
        <end position="112"/>
    </location>
</feature>
<keyword evidence="9" id="KW-0325">Glycoprotein</keyword>
<keyword evidence="5" id="KW-0677">Repeat</keyword>
<keyword evidence="4" id="KW-0812">Transmembrane</keyword>
<dbReference type="SUPFAM" id="SSF57196">
    <property type="entry name" value="EGF/Laminin"/>
    <property type="match status" value="2"/>
</dbReference>
<dbReference type="Proteomes" id="UP000515135">
    <property type="component" value="Unplaced"/>
</dbReference>
<dbReference type="PROSITE" id="PS01186">
    <property type="entry name" value="EGF_2"/>
    <property type="match status" value="3"/>
</dbReference>
<keyword evidence="7" id="KW-0472">Membrane</keyword>
<evidence type="ECO:0000256" key="2">
    <source>
        <dbReference type="ARBA" id="ARBA00022473"/>
    </source>
</evidence>
<evidence type="ECO:0000256" key="4">
    <source>
        <dbReference type="ARBA" id="ARBA00022692"/>
    </source>
</evidence>
<dbReference type="PROSITE" id="PS50923">
    <property type="entry name" value="SUSHI"/>
    <property type="match status" value="1"/>
</dbReference>
<evidence type="ECO:0000259" key="12">
    <source>
        <dbReference type="PROSITE" id="PS50026"/>
    </source>
</evidence>
<evidence type="ECO:0000256" key="9">
    <source>
        <dbReference type="ARBA" id="ARBA00023180"/>
    </source>
</evidence>
<dbReference type="GO" id="GO:0016020">
    <property type="term" value="C:membrane"/>
    <property type="evidence" value="ECO:0007669"/>
    <property type="project" value="UniProtKB-SubCell"/>
</dbReference>
<evidence type="ECO:0000313" key="15">
    <source>
        <dbReference type="Proteomes" id="UP000515135"/>
    </source>
</evidence>
<keyword evidence="15" id="KW-1185">Reference proteome</keyword>
<evidence type="ECO:0000256" key="8">
    <source>
        <dbReference type="ARBA" id="ARBA00023157"/>
    </source>
</evidence>
<feature type="domain" description="EGF-like" evidence="12">
    <location>
        <begin position="1"/>
        <end position="18"/>
    </location>
</feature>
<feature type="domain" description="EGF-like" evidence="12">
    <location>
        <begin position="19"/>
        <end position="54"/>
    </location>
</feature>
<evidence type="ECO:0000256" key="1">
    <source>
        <dbReference type="ARBA" id="ARBA00004479"/>
    </source>
</evidence>
<dbReference type="InterPro" id="IPR035976">
    <property type="entry name" value="Sushi/SCR/CCP_sf"/>
</dbReference>
<feature type="domain" description="EGF-like" evidence="12">
    <location>
        <begin position="114"/>
        <end position="150"/>
    </location>
</feature>
<feature type="disulfide bond" evidence="10">
    <location>
        <begin position="8"/>
        <end position="17"/>
    </location>
</feature>
<dbReference type="KEGG" id="bbel:109464177"/>
<dbReference type="InterPro" id="IPR000742">
    <property type="entry name" value="EGF"/>
</dbReference>
<dbReference type="GO" id="GO:0007219">
    <property type="term" value="P:Notch signaling pathway"/>
    <property type="evidence" value="ECO:0007669"/>
    <property type="project" value="UniProtKB-KW"/>
</dbReference>
<evidence type="ECO:0000259" key="13">
    <source>
        <dbReference type="PROSITE" id="PS50825"/>
    </source>
</evidence>
<evidence type="ECO:0000259" key="14">
    <source>
        <dbReference type="PROSITE" id="PS50923"/>
    </source>
</evidence>
<organism evidence="15 16">
    <name type="scientific">Branchiostoma belcheri</name>
    <name type="common">Amphioxus</name>
    <dbReference type="NCBI Taxonomy" id="7741"/>
    <lineage>
        <taxon>Eukaryota</taxon>
        <taxon>Metazoa</taxon>
        <taxon>Chordata</taxon>
        <taxon>Cephalochordata</taxon>
        <taxon>Leptocardii</taxon>
        <taxon>Amphioxiformes</taxon>
        <taxon>Branchiostomatidae</taxon>
        <taxon>Branchiostoma</taxon>
    </lineage>
</organism>
<dbReference type="FunFam" id="2.10.25.10:FF:000143">
    <property type="entry name" value="Protein crumbs 1"/>
    <property type="match status" value="1"/>
</dbReference>
<dbReference type="InterPro" id="IPR003410">
    <property type="entry name" value="HYR_dom"/>
</dbReference>
<evidence type="ECO:0000256" key="5">
    <source>
        <dbReference type="ARBA" id="ARBA00022737"/>
    </source>
</evidence>
<dbReference type="InterPro" id="IPR001881">
    <property type="entry name" value="EGF-like_Ca-bd_dom"/>
</dbReference>
<dbReference type="RefSeq" id="XP_019616673.1">
    <property type="nucleotide sequence ID" value="XM_019761114.1"/>
</dbReference>
<dbReference type="PROSITE" id="PS50825">
    <property type="entry name" value="HYR"/>
    <property type="match status" value="1"/>
</dbReference>
<sequence length="362" mass="39918">MPPYVCSCPPGFNPPRCDRNYACASNPCQHGTCEEFYTHYRCTCHDGWQGIRCNIVVNCGHPGSVTNGNVIGNRFLYGDTVYFTCDTHYVPVGQTSAHCQGNGQWSTSKPVCLFGNTCQSNPCQNGGTCINSVEQHECLCTEGWTGEICETDISPPRVDFCPRDQDVTALNNTETVSWQTPIFSDFRNETVHVSSNYAGNKGTFPWGQYDVQYTATKPFNGLRSSCEFTIRVYPRPCPPLAPPAHGALACNGWITRLGRVCKTFCQQGWTLPRGQENKLSQLYVCGAHGTWLPSATIPCSARSTGVDEVTGYFPGNCTRRDAINSIKAQYLAALRHSSFSQICTSWHDLCSEDNVEVTCGEN</sequence>
<dbReference type="GeneID" id="109464177"/>
<dbReference type="SMART" id="SM00179">
    <property type="entry name" value="EGF_CA"/>
    <property type="match status" value="2"/>
</dbReference>
<evidence type="ECO:0000256" key="11">
    <source>
        <dbReference type="PROSITE-ProRule" id="PRU00302"/>
    </source>
</evidence>
<dbReference type="InterPro" id="IPR000436">
    <property type="entry name" value="Sushi_SCR_CCP_dom"/>
</dbReference>
<dbReference type="Pfam" id="PF00008">
    <property type="entry name" value="EGF"/>
    <property type="match status" value="2"/>
</dbReference>
<dbReference type="PROSITE" id="PS00022">
    <property type="entry name" value="EGF_1"/>
    <property type="match status" value="2"/>
</dbReference>
<evidence type="ECO:0000313" key="16">
    <source>
        <dbReference type="RefSeq" id="XP_019616673.1"/>
    </source>
</evidence>
<dbReference type="PANTHER" id="PTHR24049">
    <property type="entry name" value="CRUMBS FAMILY MEMBER"/>
    <property type="match status" value="1"/>
</dbReference>
<keyword evidence="11" id="KW-0768">Sushi</keyword>
<gene>
    <name evidence="16" type="primary">LOC109464177</name>
</gene>
<dbReference type="SMART" id="SM00181">
    <property type="entry name" value="EGF"/>
    <property type="match status" value="2"/>
</dbReference>
<feature type="disulfide bond" evidence="10">
    <location>
        <begin position="23"/>
        <end position="33"/>
    </location>
</feature>
<proteinExistence type="predicted"/>
<feature type="disulfide bond" evidence="10">
    <location>
        <begin position="140"/>
        <end position="149"/>
    </location>
</feature>
<dbReference type="SMART" id="SM00032">
    <property type="entry name" value="CCP"/>
    <property type="match status" value="2"/>
</dbReference>
<dbReference type="PROSITE" id="PS50026">
    <property type="entry name" value="EGF_3"/>
    <property type="match status" value="3"/>
</dbReference>
<keyword evidence="2" id="KW-0217">Developmental protein</keyword>
<dbReference type="CDD" id="cd00033">
    <property type="entry name" value="CCP"/>
    <property type="match status" value="1"/>
</dbReference>
<dbReference type="InterPro" id="IPR051022">
    <property type="entry name" value="Notch_Cell-Fate_Det"/>
</dbReference>
<dbReference type="Pfam" id="PF02494">
    <property type="entry name" value="HYR"/>
    <property type="match status" value="1"/>
</dbReference>
<feature type="disulfide bond" evidence="10">
    <location>
        <begin position="44"/>
        <end position="53"/>
    </location>
</feature>
<comment type="subcellular location">
    <subcellularLocation>
        <location evidence="1">Membrane</location>
        <topology evidence="1">Single-pass type I membrane protein</topology>
    </subcellularLocation>
</comment>